<comment type="caution">
    <text evidence="2">The sequence shown here is derived from an EMBL/GenBank/DDBJ whole genome shotgun (WGS) entry which is preliminary data.</text>
</comment>
<dbReference type="EMBL" id="JAPUFD010000013">
    <property type="protein sequence ID" value="MDI1490901.1"/>
    <property type="molecule type" value="Genomic_DNA"/>
</dbReference>
<dbReference type="Proteomes" id="UP001161017">
    <property type="component" value="Unassembled WGS sequence"/>
</dbReference>
<proteinExistence type="predicted"/>
<protein>
    <submittedName>
        <fullName evidence="2">Uncharacterized protein</fullName>
    </submittedName>
</protein>
<evidence type="ECO:0000313" key="3">
    <source>
        <dbReference type="Proteomes" id="UP001161017"/>
    </source>
</evidence>
<feature type="region of interest" description="Disordered" evidence="1">
    <location>
        <begin position="69"/>
        <end position="187"/>
    </location>
</feature>
<feature type="compositionally biased region" description="Basic and acidic residues" evidence="1">
    <location>
        <begin position="145"/>
        <end position="156"/>
    </location>
</feature>
<feature type="compositionally biased region" description="Acidic residues" evidence="1">
    <location>
        <begin position="174"/>
        <end position="187"/>
    </location>
</feature>
<evidence type="ECO:0000256" key="1">
    <source>
        <dbReference type="SAM" id="MobiDB-lite"/>
    </source>
</evidence>
<evidence type="ECO:0000313" key="2">
    <source>
        <dbReference type="EMBL" id="MDI1490901.1"/>
    </source>
</evidence>
<sequence>MPAEGFTERDMQILAMAMQCLPNPENMKIDYKKLATLGGYKTPASANASWLIVKKKLLNATGTTGILQKASPEEGANDALADDEATPGVETPKKQRGGRKPKAGVTGTGIQLDDREGLDGIPKPKKRARKQGNSTGGPAAKRAKKDVVKEEEKAVGLDDEDDDANGAVVKNEPVEDDDGAGAEGVEEDAVTVMGMNTEVDGAGEFQQQLDLIGA</sequence>
<keyword evidence="3" id="KW-1185">Reference proteome</keyword>
<reference evidence="2" key="1">
    <citation type="journal article" date="2023" name="Genome Biol. Evol.">
        <title>First Whole Genome Sequence and Flow Cytometry Genome Size Data for the Lichen-Forming Fungus Ramalina farinacea (Ascomycota).</title>
        <authorList>
            <person name="Llewellyn T."/>
            <person name="Mian S."/>
            <person name="Hill R."/>
            <person name="Leitch I.J."/>
            <person name="Gaya E."/>
        </authorList>
    </citation>
    <scope>NUCLEOTIDE SEQUENCE</scope>
    <source>
        <strain evidence="2">LIQ254RAFAR</strain>
    </source>
</reference>
<organism evidence="2 3">
    <name type="scientific">Ramalina farinacea</name>
    <dbReference type="NCBI Taxonomy" id="258253"/>
    <lineage>
        <taxon>Eukaryota</taxon>
        <taxon>Fungi</taxon>
        <taxon>Dikarya</taxon>
        <taxon>Ascomycota</taxon>
        <taxon>Pezizomycotina</taxon>
        <taxon>Lecanoromycetes</taxon>
        <taxon>OSLEUM clade</taxon>
        <taxon>Lecanoromycetidae</taxon>
        <taxon>Lecanorales</taxon>
        <taxon>Lecanorineae</taxon>
        <taxon>Ramalinaceae</taxon>
        <taxon>Ramalina</taxon>
    </lineage>
</organism>
<accession>A0AA43QTG6</accession>
<name>A0AA43QTG6_9LECA</name>
<gene>
    <name evidence="2" type="ORF">OHK93_002106</name>
</gene>
<dbReference type="AlphaFoldDB" id="A0AA43QTG6"/>